<feature type="compositionally biased region" description="Basic and acidic residues" evidence="1">
    <location>
        <begin position="83"/>
        <end position="100"/>
    </location>
</feature>
<dbReference type="PROSITE" id="PS51257">
    <property type="entry name" value="PROKAR_LIPOPROTEIN"/>
    <property type="match status" value="1"/>
</dbReference>
<organism evidence="2 3">
    <name type="scientific">Streptomyces phage Paradiddles</name>
    <dbReference type="NCBI Taxonomy" id="2023993"/>
    <lineage>
        <taxon>Viruses</taxon>
        <taxon>Duplodnaviria</taxon>
        <taxon>Heunggongvirae</taxon>
        <taxon>Uroviricota</taxon>
        <taxon>Caudoviricetes</taxon>
        <taxon>Stanwilliamsviridae</taxon>
        <taxon>Boydwoodruffvirinae</taxon>
        <taxon>Samistivirus</taxon>
        <taxon>Samistivirus paradiddles</taxon>
    </lineage>
</organism>
<keyword evidence="3" id="KW-1185">Reference proteome</keyword>
<name>A0A222Z0Q1_9CAUD</name>
<sequence length="158" mass="16393">MRSNILVPVVLAGSVVGALALTGCANEPSDGFKDRCKKAGGTIERENDNTLGMAPMAFSKPGVPAPPKPAAPAAKAPTAPKAPKVEIPKTPKLPKNDAPKSVKTPSAPRTPSKVNPTSGNGLALGSVTKGKTKKKKSKHDDNDFLCVKDGELLFEEDE</sequence>
<evidence type="ECO:0008006" key="4">
    <source>
        <dbReference type="Google" id="ProtNLM"/>
    </source>
</evidence>
<dbReference type="Proteomes" id="UP000221957">
    <property type="component" value="Segment"/>
</dbReference>
<evidence type="ECO:0000313" key="2">
    <source>
        <dbReference type="EMBL" id="ASR77624.1"/>
    </source>
</evidence>
<feature type="region of interest" description="Disordered" evidence="1">
    <location>
        <begin position="43"/>
        <end position="143"/>
    </location>
</feature>
<protein>
    <recommendedName>
        <fullName evidence="4">Lipoprotein</fullName>
    </recommendedName>
</protein>
<feature type="compositionally biased region" description="Polar residues" evidence="1">
    <location>
        <begin position="103"/>
        <end position="120"/>
    </location>
</feature>
<feature type="compositionally biased region" description="Low complexity" evidence="1">
    <location>
        <begin position="71"/>
        <end position="82"/>
    </location>
</feature>
<proteinExistence type="predicted"/>
<reference evidence="2 3" key="1">
    <citation type="submission" date="2017-06" db="EMBL/GenBank/DDBJ databases">
        <authorList>
            <person name="Calovich-Benne C.K."/>
            <person name="Green B.Y."/>
            <person name="Gonzales J.C."/>
            <person name="Martinez A.D."/>
            <person name="Suri N."/>
            <person name="Nayek S."/>
            <person name="Bhuiyan S."/>
            <person name="Hughes L.E."/>
            <person name="Garlena R.A."/>
            <person name="Russell D.A."/>
            <person name="Pope W.H."/>
            <person name="Jacobs-Sera D."/>
            <person name="Hendrix R.W."/>
            <person name="Hatfull G.F."/>
        </authorList>
    </citation>
    <scope>NUCLEOTIDE SEQUENCE [LARGE SCALE GENOMIC DNA]</scope>
</reference>
<dbReference type="EMBL" id="MF347637">
    <property type="protein sequence ID" value="ASR77624.1"/>
    <property type="molecule type" value="Genomic_DNA"/>
</dbReference>
<gene>
    <name evidence="2" type="ORF">SEA_PARADIDDLES_191</name>
</gene>
<accession>A0A222Z0Q1</accession>
<evidence type="ECO:0000313" key="3">
    <source>
        <dbReference type="Proteomes" id="UP000221957"/>
    </source>
</evidence>
<evidence type="ECO:0000256" key="1">
    <source>
        <dbReference type="SAM" id="MobiDB-lite"/>
    </source>
</evidence>